<dbReference type="Gene3D" id="3.90.550.10">
    <property type="entry name" value="Spore Coat Polysaccharide Biosynthesis Protein SpsA, Chain A"/>
    <property type="match status" value="1"/>
</dbReference>
<organism evidence="1 2">
    <name type="scientific">Alkalimarinus alittae</name>
    <dbReference type="NCBI Taxonomy" id="2961619"/>
    <lineage>
        <taxon>Bacteria</taxon>
        <taxon>Pseudomonadati</taxon>
        <taxon>Pseudomonadota</taxon>
        <taxon>Gammaproteobacteria</taxon>
        <taxon>Alteromonadales</taxon>
        <taxon>Alteromonadaceae</taxon>
        <taxon>Alkalimarinus</taxon>
    </lineage>
</organism>
<dbReference type="EMBL" id="CP100390">
    <property type="protein sequence ID" value="UZE95122.1"/>
    <property type="molecule type" value="Genomic_DNA"/>
</dbReference>
<accession>A0ABY6MZC5</accession>
<dbReference type="Pfam" id="PF13641">
    <property type="entry name" value="Glyco_tranf_2_3"/>
    <property type="match status" value="1"/>
</dbReference>
<keyword evidence="2" id="KW-1185">Reference proteome</keyword>
<dbReference type="PANTHER" id="PTHR43179">
    <property type="entry name" value="RHAMNOSYLTRANSFERASE WBBL"/>
    <property type="match status" value="1"/>
</dbReference>
<reference evidence="1" key="1">
    <citation type="submission" date="2022-06" db="EMBL/GenBank/DDBJ databases">
        <title>Alkalimarinus sp. nov., isolated from gut of a Alitta virens.</title>
        <authorList>
            <person name="Yang A.I."/>
            <person name="Shin N.-R."/>
        </authorList>
    </citation>
    <scope>NUCLEOTIDE SEQUENCE</scope>
    <source>
        <strain evidence="1">A2M4</strain>
    </source>
</reference>
<sequence length="269" mass="30792">MLTASCVLYNPDKKMLAQTLDSLDAAVRVLNTDNAGHLLPPLYMINNADTEFSDYYDFKQLSNCRVVARSKHGNVGYGAGHNIAIKEVESKYHLVINPDVILHEDSLLNAIQYMDDNPDVALLSPFSTDPQTGQLQYLCKKFPSIAVLALRFIDNTVLNNLFRTILARYEERQCIMANELFDAEIVSGCFMLYRTDVLKRLGGFDERYFLYFEDFDLSIRTGQLGKIVCHPGVRIMHHGGGAGRKGREHFHLFMRSAKLFFDQYGWRWF</sequence>
<name>A0ABY6MZC5_9ALTE</name>
<evidence type="ECO:0000313" key="2">
    <source>
        <dbReference type="Proteomes" id="UP001163739"/>
    </source>
</evidence>
<evidence type="ECO:0000313" key="1">
    <source>
        <dbReference type="EMBL" id="UZE95122.1"/>
    </source>
</evidence>
<dbReference type="CDD" id="cd04186">
    <property type="entry name" value="GT_2_like_c"/>
    <property type="match status" value="1"/>
</dbReference>
<gene>
    <name evidence="1" type="ORF">NKI27_13735</name>
</gene>
<proteinExistence type="predicted"/>
<dbReference type="Proteomes" id="UP001163739">
    <property type="component" value="Chromosome"/>
</dbReference>
<dbReference type="InterPro" id="IPR029044">
    <property type="entry name" value="Nucleotide-diphossugar_trans"/>
</dbReference>
<dbReference type="PANTHER" id="PTHR43179:SF10">
    <property type="entry name" value="GLYCOSYL TRANSFERASE"/>
    <property type="match status" value="1"/>
</dbReference>
<protein>
    <submittedName>
        <fullName evidence="1">Glycosyltransferase family 2 protein</fullName>
    </submittedName>
</protein>
<dbReference type="SUPFAM" id="SSF53448">
    <property type="entry name" value="Nucleotide-diphospho-sugar transferases"/>
    <property type="match status" value="1"/>
</dbReference>
<dbReference type="RefSeq" id="WP_265046611.1">
    <property type="nucleotide sequence ID" value="NZ_CP100390.1"/>
</dbReference>